<name>A0A5C0UEE5_9PROT</name>
<evidence type="ECO:0000256" key="1">
    <source>
        <dbReference type="SAM" id="Coils"/>
    </source>
</evidence>
<evidence type="ECO:0000313" key="3">
    <source>
        <dbReference type="EMBL" id="QEK38023.1"/>
    </source>
</evidence>
<reference evidence="3 4" key="1">
    <citation type="submission" date="2019-08" db="EMBL/GenBank/DDBJ databases">
        <title>Highly reduced genomes of protist endosymbionts show evolutionary convergence.</title>
        <authorList>
            <person name="George E."/>
            <person name="Husnik F."/>
            <person name="Tashyreva D."/>
            <person name="Prokopchuk G."/>
            <person name="Horak A."/>
            <person name="Kwong W.K."/>
            <person name="Lukes J."/>
            <person name="Keeling P.J."/>
        </authorList>
    </citation>
    <scope>NUCLEOTIDE SEQUENCE [LARGE SCALE GENOMIC DNA]</scope>
    <source>
        <strain evidence="3">1605</strain>
    </source>
</reference>
<dbReference type="SUPFAM" id="SSF111384">
    <property type="entry name" value="OmpH-like"/>
    <property type="match status" value="1"/>
</dbReference>
<protein>
    <submittedName>
        <fullName evidence="3">Uncharacterized protein</fullName>
    </submittedName>
</protein>
<keyword evidence="2" id="KW-0812">Transmembrane</keyword>
<feature type="transmembrane region" description="Helical" evidence="2">
    <location>
        <begin position="14"/>
        <end position="36"/>
    </location>
</feature>
<evidence type="ECO:0000256" key="2">
    <source>
        <dbReference type="SAM" id="Phobius"/>
    </source>
</evidence>
<keyword evidence="2" id="KW-1133">Transmembrane helix</keyword>
<dbReference type="Proteomes" id="UP000325155">
    <property type="component" value="Chromosome"/>
</dbReference>
<organism evidence="3 4">
    <name type="scientific">Candidatus Cytomitobacter indipagum</name>
    <dbReference type="NCBI Taxonomy" id="2601575"/>
    <lineage>
        <taxon>Bacteria</taxon>
        <taxon>Pseudomonadati</taxon>
        <taxon>Pseudomonadota</taxon>
        <taxon>Alphaproteobacteria</taxon>
        <taxon>Holosporales</taxon>
        <taxon>Holosporaceae</taxon>
        <taxon>Candidatus Cytomitobacter</taxon>
    </lineage>
</organism>
<proteinExistence type="predicted"/>
<accession>A0A5C0UEE5</accession>
<dbReference type="InterPro" id="IPR024930">
    <property type="entry name" value="Skp_dom_sf"/>
</dbReference>
<sequence>MIPQANTYWFYSQIFWISISFGIFISLMYSFFIPWIKQSIFVRTSYIRKLEDSVEELNNKILKDSKRIEEYESSMKNILDENIAKLNQEIENQHSREKNEIDAKYEVILKKHMNDLEKWQNDFMEKLKPHVKHIVSEVRNKICY</sequence>
<keyword evidence="1" id="KW-0175">Coiled coil</keyword>
<gene>
    <name evidence="3" type="ORF">FZC35_01370</name>
</gene>
<dbReference type="EMBL" id="CP043315">
    <property type="protein sequence ID" value="QEK38023.1"/>
    <property type="molecule type" value="Genomic_DNA"/>
</dbReference>
<evidence type="ECO:0000313" key="4">
    <source>
        <dbReference type="Proteomes" id="UP000325155"/>
    </source>
</evidence>
<feature type="coiled-coil region" evidence="1">
    <location>
        <begin position="47"/>
        <end position="96"/>
    </location>
</feature>
<keyword evidence="2" id="KW-0472">Membrane</keyword>
<dbReference type="OrthoDB" id="9805716at2"/>
<keyword evidence="4" id="KW-1185">Reference proteome</keyword>
<dbReference type="KEGG" id="cip:FZC35_01370"/>
<dbReference type="AlphaFoldDB" id="A0A5C0UEE5"/>